<dbReference type="RefSeq" id="WP_006298901.1">
    <property type="nucleotide sequence ID" value="NZ_AEGR01000089.1"/>
</dbReference>
<evidence type="ECO:0000259" key="1">
    <source>
        <dbReference type="PROSITE" id="PS51729"/>
    </source>
</evidence>
<evidence type="ECO:0000313" key="3">
    <source>
        <dbReference type="Proteomes" id="UP000016368"/>
    </source>
</evidence>
<protein>
    <submittedName>
        <fullName evidence="2">Acetyltransferase</fullName>
    </submittedName>
</protein>
<dbReference type="InterPro" id="IPR045057">
    <property type="entry name" value="Gcn5-rel_NAT"/>
</dbReference>
<reference evidence="2 3" key="1">
    <citation type="journal article" date="2011" name="EMBO J.">
        <title>Structural diversity of bacterial flagellar motors.</title>
        <authorList>
            <person name="Chen S."/>
            <person name="Beeby M."/>
            <person name="Murphy G.E."/>
            <person name="Leadbetter J.R."/>
            <person name="Hendrixson D.R."/>
            <person name="Briegel A."/>
            <person name="Li Z."/>
            <person name="Shi J."/>
            <person name="Tocheva E.I."/>
            <person name="Muller A."/>
            <person name="Dobro M.J."/>
            <person name="Jensen G.J."/>
        </authorList>
    </citation>
    <scope>NUCLEOTIDE SEQUENCE [LARGE SCALE GENOMIC DNA]</scope>
    <source>
        <strain evidence="2 3">ATCC 19624</strain>
    </source>
</reference>
<dbReference type="SUPFAM" id="SSF55729">
    <property type="entry name" value="Acyl-CoA N-acyltransferases (Nat)"/>
    <property type="match status" value="1"/>
</dbReference>
<comment type="caution">
    <text evidence="2">The sequence shown here is derived from an EMBL/GenBank/DDBJ whole genome shotgun (WGS) entry which is preliminary data.</text>
</comment>
<dbReference type="OrthoDB" id="9813275at2"/>
<keyword evidence="2" id="KW-0808">Transferase</keyword>
<dbReference type="AlphaFoldDB" id="F3KWF9"/>
<dbReference type="Pfam" id="PF14542">
    <property type="entry name" value="Acetyltransf_CG"/>
    <property type="match status" value="1"/>
</dbReference>
<dbReference type="InterPro" id="IPR031165">
    <property type="entry name" value="GNAT_YJDJ"/>
</dbReference>
<dbReference type="GO" id="GO:0016740">
    <property type="term" value="F:transferase activity"/>
    <property type="evidence" value="ECO:0007669"/>
    <property type="project" value="UniProtKB-KW"/>
</dbReference>
<name>F3KWF9_9BURK</name>
<dbReference type="PROSITE" id="PS51729">
    <property type="entry name" value="GNAT_YJDJ"/>
    <property type="match status" value="1"/>
</dbReference>
<dbReference type="Proteomes" id="UP000016368">
    <property type="component" value="Unassembled WGS sequence"/>
</dbReference>
<gene>
    <name evidence="2" type="ORF">HGR_13989</name>
</gene>
<dbReference type="PANTHER" id="PTHR31435">
    <property type="entry name" value="PROTEIN NATD1"/>
    <property type="match status" value="1"/>
</dbReference>
<dbReference type="PANTHER" id="PTHR31435:SF10">
    <property type="entry name" value="BSR4717 PROTEIN"/>
    <property type="match status" value="1"/>
</dbReference>
<keyword evidence="3" id="KW-1185">Reference proteome</keyword>
<organism evidence="2 3">
    <name type="scientific">Hylemonella gracilis ATCC 19624</name>
    <dbReference type="NCBI Taxonomy" id="887062"/>
    <lineage>
        <taxon>Bacteria</taxon>
        <taxon>Pseudomonadati</taxon>
        <taxon>Pseudomonadota</taxon>
        <taxon>Betaproteobacteria</taxon>
        <taxon>Burkholderiales</taxon>
        <taxon>Comamonadaceae</taxon>
        <taxon>Hylemonella</taxon>
    </lineage>
</organism>
<evidence type="ECO:0000313" key="2">
    <source>
        <dbReference type="EMBL" id="EGI75866.1"/>
    </source>
</evidence>
<accession>F3KWF9</accession>
<dbReference type="STRING" id="887062.HGR_13989"/>
<dbReference type="InterPro" id="IPR016181">
    <property type="entry name" value="Acyl_CoA_acyltransferase"/>
</dbReference>
<feature type="domain" description="N-acetyltransferase" evidence="1">
    <location>
        <begin position="7"/>
        <end position="94"/>
    </location>
</feature>
<dbReference type="eggNOG" id="COG2388">
    <property type="taxonomic scope" value="Bacteria"/>
</dbReference>
<proteinExistence type="predicted"/>
<dbReference type="EMBL" id="AEGR01000089">
    <property type="protein sequence ID" value="EGI75866.1"/>
    <property type="molecule type" value="Genomic_DNA"/>
</dbReference>
<sequence length="103" mass="11168">MPDIALSNNAAQHRYEIASGGTLAGFAEYNLVGQDAVLFSHTEILAAFEGQGLGSQLARYALDDVKAQNKMAIPVCKFIAGYIRRHPEYLAIVRPDARAAFLS</sequence>
<dbReference type="Gene3D" id="3.40.630.30">
    <property type="match status" value="1"/>
</dbReference>